<proteinExistence type="predicted"/>
<evidence type="ECO:0008006" key="3">
    <source>
        <dbReference type="Google" id="ProtNLM"/>
    </source>
</evidence>
<sequence>MGEVKDEIQNAINKLRLDESSIRLLDTASGKKIFDECIKYFVQSGDRRWWWENFKLPSYSVIGLDYPFTYIDSIIPLYDGNVWLIAEDDQEPFYPVYDCDPKVIKDIIGECFSFEYYIIDKEKEWLLCENHHNVLIAIGDKLTKSNYNWEAD</sequence>
<dbReference type="Pfam" id="PF20541">
    <property type="entry name" value="DUF6756"/>
    <property type="match status" value="1"/>
</dbReference>
<dbReference type="InterPro" id="IPR046644">
    <property type="entry name" value="DUF6756"/>
</dbReference>
<evidence type="ECO:0000313" key="1">
    <source>
        <dbReference type="EMBL" id="MCF1715979.1"/>
    </source>
</evidence>
<name>A0ABS9BJU6_9BACT</name>
<reference evidence="1 2" key="1">
    <citation type="submission" date="2022-01" db="EMBL/GenBank/DDBJ databases">
        <title>Flavihumibacter sp. nov., isolated from sediment of a river.</title>
        <authorList>
            <person name="Liu H."/>
        </authorList>
    </citation>
    <scope>NUCLEOTIDE SEQUENCE [LARGE SCALE GENOMIC DNA]</scope>
    <source>
        <strain evidence="1 2">RY-1</strain>
    </source>
</reference>
<organism evidence="1 2">
    <name type="scientific">Flavihumibacter fluminis</name>
    <dbReference type="NCBI Taxonomy" id="2909236"/>
    <lineage>
        <taxon>Bacteria</taxon>
        <taxon>Pseudomonadati</taxon>
        <taxon>Bacteroidota</taxon>
        <taxon>Chitinophagia</taxon>
        <taxon>Chitinophagales</taxon>
        <taxon>Chitinophagaceae</taxon>
        <taxon>Flavihumibacter</taxon>
    </lineage>
</organism>
<evidence type="ECO:0000313" key="2">
    <source>
        <dbReference type="Proteomes" id="UP001200145"/>
    </source>
</evidence>
<accession>A0ABS9BJU6</accession>
<dbReference type="EMBL" id="JAKEVY010000003">
    <property type="protein sequence ID" value="MCF1715979.1"/>
    <property type="molecule type" value="Genomic_DNA"/>
</dbReference>
<protein>
    <recommendedName>
        <fullName evidence="3">YubB ferredoxin-like domain-containing protein</fullName>
    </recommendedName>
</protein>
<keyword evidence="2" id="KW-1185">Reference proteome</keyword>
<dbReference type="RefSeq" id="WP_234866923.1">
    <property type="nucleotide sequence ID" value="NZ_JAKEVY010000003.1"/>
</dbReference>
<comment type="caution">
    <text evidence="1">The sequence shown here is derived from an EMBL/GenBank/DDBJ whole genome shotgun (WGS) entry which is preliminary data.</text>
</comment>
<dbReference type="Proteomes" id="UP001200145">
    <property type="component" value="Unassembled WGS sequence"/>
</dbReference>
<gene>
    <name evidence="1" type="ORF">L0U88_15165</name>
</gene>